<feature type="region of interest" description="Disordered" evidence="1">
    <location>
        <begin position="96"/>
        <end position="119"/>
    </location>
</feature>
<accession>A0ABW6IIL7</accession>
<proteinExistence type="predicted"/>
<dbReference type="RefSeq" id="WP_377967393.1">
    <property type="nucleotide sequence ID" value="NZ_JBHZOL010000098.1"/>
</dbReference>
<evidence type="ECO:0000256" key="1">
    <source>
        <dbReference type="SAM" id="MobiDB-lite"/>
    </source>
</evidence>
<reference evidence="2 3" key="1">
    <citation type="submission" date="2024-10" db="EMBL/GenBank/DDBJ databases">
        <authorList>
            <person name="Ratan Roy A."/>
            <person name="Morales Sandoval P.H."/>
            <person name="De Los Santos Villalobos S."/>
            <person name="Chakraborty S."/>
            <person name="Mukherjee J."/>
        </authorList>
    </citation>
    <scope>NUCLEOTIDE SEQUENCE [LARGE SCALE GENOMIC DNA]</scope>
    <source>
        <strain evidence="2 3">S1</strain>
    </source>
</reference>
<dbReference type="Proteomes" id="UP001600165">
    <property type="component" value="Unassembled WGS sequence"/>
</dbReference>
<gene>
    <name evidence="2" type="ORF">ACFVKH_17355</name>
</gene>
<sequence>MATKHELQNQLKDQYGINKNISQPLSAEECGELLRLMQSQAIATKLVKSFTTKNEELSKNNRTFGQQRSQAEKRLKSLQAEHQKLAQEIENLEKANISSRDRKENLSKEQQELEAQIQSLSSENQRLSSKVQTLTTQNDQLIDANEVLKKDNKDLKNIVDQVRLRLARDTKMLLEYEDSEIRKALIRLFQWTLG</sequence>
<dbReference type="EMBL" id="JBHZOL010000098">
    <property type="protein sequence ID" value="MFE4108053.1"/>
    <property type="molecule type" value="Genomic_DNA"/>
</dbReference>
<evidence type="ECO:0000313" key="2">
    <source>
        <dbReference type="EMBL" id="MFE4108053.1"/>
    </source>
</evidence>
<comment type="caution">
    <text evidence="2">The sequence shown here is derived from an EMBL/GenBank/DDBJ whole genome shotgun (WGS) entry which is preliminary data.</text>
</comment>
<name>A0ABW6IIL7_9CYAN</name>
<evidence type="ECO:0000313" key="3">
    <source>
        <dbReference type="Proteomes" id="UP001600165"/>
    </source>
</evidence>
<organism evidence="2 3">
    <name type="scientific">Almyronema epifaneia S1</name>
    <dbReference type="NCBI Taxonomy" id="2991925"/>
    <lineage>
        <taxon>Bacteria</taxon>
        <taxon>Bacillati</taxon>
        <taxon>Cyanobacteriota</taxon>
        <taxon>Cyanophyceae</taxon>
        <taxon>Nodosilineales</taxon>
        <taxon>Nodosilineaceae</taxon>
        <taxon>Almyronema</taxon>
        <taxon>Almyronema epifaneia</taxon>
    </lineage>
</organism>
<evidence type="ECO:0008006" key="4">
    <source>
        <dbReference type="Google" id="ProtNLM"/>
    </source>
</evidence>
<feature type="compositionally biased region" description="Basic and acidic residues" evidence="1">
    <location>
        <begin position="96"/>
        <end position="111"/>
    </location>
</feature>
<keyword evidence="3" id="KW-1185">Reference proteome</keyword>
<protein>
    <recommendedName>
        <fullName evidence="4">Chromosome partition protein Smc</fullName>
    </recommendedName>
</protein>